<evidence type="ECO:0000259" key="10">
    <source>
        <dbReference type="PROSITE" id="PS50102"/>
    </source>
</evidence>
<dbReference type="GO" id="GO:0003714">
    <property type="term" value="F:transcription corepressor activity"/>
    <property type="evidence" value="ECO:0007669"/>
    <property type="project" value="TreeGrafter"/>
</dbReference>
<dbReference type="InterPro" id="IPR043472">
    <property type="entry name" value="Macro_dom-like"/>
</dbReference>
<dbReference type="Pfam" id="PF23085">
    <property type="entry name" value="RRM_PARP14_3"/>
    <property type="match status" value="4"/>
</dbReference>
<feature type="domain" description="PARP catalytic" evidence="12">
    <location>
        <begin position="1820"/>
        <end position="2016"/>
    </location>
</feature>
<evidence type="ECO:0000256" key="3">
    <source>
        <dbReference type="ARBA" id="ARBA00022679"/>
    </source>
</evidence>
<gene>
    <name evidence="14" type="ORF">P5673_024041</name>
</gene>
<feature type="domain" description="RRM" evidence="10">
    <location>
        <begin position="152"/>
        <end position="228"/>
    </location>
</feature>
<evidence type="ECO:0000259" key="12">
    <source>
        <dbReference type="PROSITE" id="PS51059"/>
    </source>
</evidence>
<evidence type="ECO:0000256" key="2">
    <source>
        <dbReference type="ARBA" id="ARBA00022676"/>
    </source>
</evidence>
<dbReference type="SMART" id="SM00506">
    <property type="entry name" value="A1pp"/>
    <property type="match status" value="3"/>
</dbReference>
<dbReference type="InterPro" id="IPR012317">
    <property type="entry name" value="Poly(ADP-ribose)pol_cat_dom"/>
</dbReference>
<dbReference type="GO" id="GO:0005634">
    <property type="term" value="C:nucleus"/>
    <property type="evidence" value="ECO:0007669"/>
    <property type="project" value="UniProtKB-SubCell"/>
</dbReference>
<dbReference type="Pfam" id="PF02825">
    <property type="entry name" value="WWE"/>
    <property type="match status" value="1"/>
</dbReference>
<keyword evidence="5" id="KW-0539">Nucleus</keyword>
<dbReference type="GO" id="GO:1990404">
    <property type="term" value="F:NAD+-protein mono-ADP-ribosyltransferase activity"/>
    <property type="evidence" value="ECO:0007669"/>
    <property type="project" value="TreeGrafter"/>
</dbReference>
<dbReference type="Gene3D" id="3.90.228.10">
    <property type="match status" value="1"/>
</dbReference>
<dbReference type="InterPro" id="IPR034464">
    <property type="entry name" value="PAR10_RRM1_2"/>
</dbReference>
<evidence type="ECO:0000256" key="9">
    <source>
        <dbReference type="SAM" id="MobiDB-lite"/>
    </source>
</evidence>
<dbReference type="SUPFAM" id="SSF56399">
    <property type="entry name" value="ADP-ribosylation"/>
    <property type="match status" value="1"/>
</dbReference>
<dbReference type="PROSITE" id="PS51059">
    <property type="entry name" value="PARP_CATALYTIC"/>
    <property type="match status" value="1"/>
</dbReference>
<protein>
    <recommendedName>
        <fullName evidence="7">Poly [ADP-ribose] polymerase</fullName>
        <shortName evidence="7">PARP</shortName>
        <ecNumber evidence="7">2.4.2.-</ecNumber>
    </recommendedName>
</protein>
<name>A0AAD9UYK3_ACRCE</name>
<feature type="domain" description="RRM" evidence="10">
    <location>
        <begin position="249"/>
        <end position="325"/>
    </location>
</feature>
<comment type="caution">
    <text evidence="14">The sequence shown here is derived from an EMBL/GenBank/DDBJ whole genome shotgun (WGS) entry which is preliminary data.</text>
</comment>
<dbReference type="FunFam" id="3.90.228.10:FF:000008">
    <property type="entry name" value="Poly [ADP-ribose] polymerase"/>
    <property type="match status" value="1"/>
</dbReference>
<evidence type="ECO:0000313" key="15">
    <source>
        <dbReference type="Proteomes" id="UP001249851"/>
    </source>
</evidence>
<keyword evidence="8" id="KW-0175">Coiled coil</keyword>
<comment type="subcellular location">
    <subcellularLocation>
        <location evidence="1">Nucleus</location>
    </subcellularLocation>
</comment>
<dbReference type="PROSITE" id="PS50918">
    <property type="entry name" value="WWE"/>
    <property type="match status" value="1"/>
</dbReference>
<feature type="region of interest" description="Disordered" evidence="9">
    <location>
        <begin position="77"/>
        <end position="139"/>
    </location>
</feature>
<accession>A0AAD9UYK3</accession>
<dbReference type="EMBL" id="JARQWQ010000070">
    <property type="protein sequence ID" value="KAK2554345.1"/>
    <property type="molecule type" value="Genomic_DNA"/>
</dbReference>
<feature type="domain" description="Macro" evidence="13">
    <location>
        <begin position="977"/>
        <end position="1169"/>
    </location>
</feature>
<dbReference type="InterPro" id="IPR035979">
    <property type="entry name" value="RBD_domain_sf"/>
</dbReference>
<feature type="domain" description="WWE" evidence="11">
    <location>
        <begin position="1733"/>
        <end position="1808"/>
    </location>
</feature>
<evidence type="ECO:0000256" key="8">
    <source>
        <dbReference type="SAM" id="Coils"/>
    </source>
</evidence>
<evidence type="ECO:0000256" key="4">
    <source>
        <dbReference type="ARBA" id="ARBA00023027"/>
    </source>
</evidence>
<dbReference type="PROSITE" id="PS51154">
    <property type="entry name" value="MACRO"/>
    <property type="match status" value="3"/>
</dbReference>
<dbReference type="EC" id="2.4.2.-" evidence="7"/>
<dbReference type="SUPFAM" id="SSF52949">
    <property type="entry name" value="Macro domain-like"/>
    <property type="match status" value="3"/>
</dbReference>
<keyword evidence="15" id="KW-1185">Reference proteome</keyword>
<organism evidence="14 15">
    <name type="scientific">Acropora cervicornis</name>
    <name type="common">Staghorn coral</name>
    <dbReference type="NCBI Taxonomy" id="6130"/>
    <lineage>
        <taxon>Eukaryota</taxon>
        <taxon>Metazoa</taxon>
        <taxon>Cnidaria</taxon>
        <taxon>Anthozoa</taxon>
        <taxon>Hexacorallia</taxon>
        <taxon>Scleractinia</taxon>
        <taxon>Astrocoeniina</taxon>
        <taxon>Acroporidae</taxon>
        <taxon>Acropora</taxon>
    </lineage>
</organism>
<reference evidence="14" key="2">
    <citation type="journal article" date="2023" name="Science">
        <title>Genomic signatures of disease resistance in endangered staghorn corals.</title>
        <authorList>
            <person name="Vollmer S.V."/>
            <person name="Selwyn J.D."/>
            <person name="Despard B.A."/>
            <person name="Roesel C.L."/>
        </authorList>
    </citation>
    <scope>NUCLEOTIDE SEQUENCE</scope>
    <source>
        <strain evidence="14">K2</strain>
    </source>
</reference>
<evidence type="ECO:0000259" key="11">
    <source>
        <dbReference type="PROSITE" id="PS50918"/>
    </source>
</evidence>
<dbReference type="Proteomes" id="UP001249851">
    <property type="component" value="Unassembled WGS sequence"/>
</dbReference>
<evidence type="ECO:0000256" key="5">
    <source>
        <dbReference type="ARBA" id="ARBA00023242"/>
    </source>
</evidence>
<dbReference type="InterPro" id="IPR000504">
    <property type="entry name" value="RRM_dom"/>
</dbReference>
<keyword evidence="3 7" id="KW-0808">Transferase</keyword>
<dbReference type="GO" id="GO:0003723">
    <property type="term" value="F:RNA binding"/>
    <property type="evidence" value="ECO:0007669"/>
    <property type="project" value="UniProtKB-UniRule"/>
</dbReference>
<dbReference type="PANTHER" id="PTHR14453">
    <property type="entry name" value="PARP/ZINC FINGER CCCH TYPE DOMAIN CONTAINING PROTEIN"/>
    <property type="match status" value="1"/>
</dbReference>
<dbReference type="Gene3D" id="3.30.70.330">
    <property type="match status" value="4"/>
</dbReference>
<feature type="coiled-coil region" evidence="8">
    <location>
        <begin position="1714"/>
        <end position="1741"/>
    </location>
</feature>
<dbReference type="PROSITE" id="PS50102">
    <property type="entry name" value="RRM"/>
    <property type="match status" value="3"/>
</dbReference>
<evidence type="ECO:0000256" key="6">
    <source>
        <dbReference type="PROSITE-ProRule" id="PRU00176"/>
    </source>
</evidence>
<feature type="compositionally biased region" description="Polar residues" evidence="9">
    <location>
        <begin position="79"/>
        <end position="97"/>
    </location>
</feature>
<dbReference type="InterPro" id="IPR037197">
    <property type="entry name" value="WWE_dom_sf"/>
</dbReference>
<dbReference type="SUPFAM" id="SSF117839">
    <property type="entry name" value="WWE domain"/>
    <property type="match status" value="1"/>
</dbReference>
<feature type="compositionally biased region" description="Polar residues" evidence="9">
    <location>
        <begin position="109"/>
        <end position="139"/>
    </location>
</feature>
<dbReference type="InterPro" id="IPR002589">
    <property type="entry name" value="Macro_dom"/>
</dbReference>
<feature type="domain" description="Macro" evidence="13">
    <location>
        <begin position="1201"/>
        <end position="1382"/>
    </location>
</feature>
<keyword evidence="4 7" id="KW-0520">NAD</keyword>
<dbReference type="GO" id="GO:0010629">
    <property type="term" value="P:negative regulation of gene expression"/>
    <property type="evidence" value="ECO:0007669"/>
    <property type="project" value="TreeGrafter"/>
</dbReference>
<feature type="region of interest" description="Disordered" evidence="9">
    <location>
        <begin position="1386"/>
        <end position="1414"/>
    </location>
</feature>
<dbReference type="PANTHER" id="PTHR14453:SF102">
    <property type="entry name" value="PROTEIN MONO-ADP-RIBOSYLTRANSFERASE PARP14-LIKE"/>
    <property type="match status" value="1"/>
</dbReference>
<keyword evidence="2 7" id="KW-0328">Glycosyltransferase</keyword>
<sequence length="2016" mass="225301">MESNRILVTGFPVNTNESDLLIFFQSERDSGGGDVESVQLVRPGRAVIVFAETEVAERVQCRSEQFFRNTPLNIVLLPSQDSSKPENASDTPPTSFIPNELNDTVEPVEQSNQEKVMTRRNNLSNDPRASPSNRQNDTFTEFNVEPSTSQQCSILVEGLPNDATKDLVLNYFENKRRSKGGPVVDADMNSDSRTCRVIFESPDDAIRVAEHSPHNLAGTCLSVSLIKEFEKEEEDHSIEENTEEVEDKLTIIVSGLKSTTTKDTVLYYFENSRRSGGGEVLNVDLNEQGDAVVTFQEVKDSKRLLEGSHKIDETPIKVRVQPSKKKVPPDPVMVHVQGLNLEKTSKDCLELYLEKFCDLEVKDIQFGYNDNALAVFDSEPDFPTLFDKVHKDTKGVEGRRLRLERVPVCTCIQVTGLSERSSNDTIDFYFDNERRSGGKDVLKVERLWKDEALVFFEDPSSVQNVIRKRHVLEGNKLDVKAYYPFLQDTTTPKKTEIPIDRDVLEFIKINYDSELEKVVHELKLEIEDSKDSHSQAIICVSAIDNRKNSSRSLEEKVEQLTHFLHDFTKGRLEIDSEIFDEITKRWEAQGSVVASRDFQISLNSHQRWAEITGKRLCVDAEMKKMEDLVKAVKEDTELMKTVVEVVEDSFPAPKLHLLEASGICETLQDDQRHVAISVDSIQKQLKMKGPRCHLQEVKIEVFKFISKMVDKTIELPGKVVTVLKRPQVLEFMHDLFTQNNIRAVLLFDQSQRSNEITVVGVDSTTARDAEMLLQDTVQEMSLHLTSENAALLQGSLWRDFQSSIASNFKVQVTEDLSHSTIWVCGITKSVNECFGKITDFFERNTILCKVIPAERGVIIFVSEVWKTKLEEIKGELSKFSIGINVNPNREGVEVSGTTEGLKRCLPKVCELLDAIQKRFVEIDKPGMKKFFKNEKGQSMLKATGEKNRCIILPKEDHKVENEADELEEEEDFRSSQELICSYVTKGGKKISVFKGDITKENVDVIVNAANNDLKHIGGLAAAILKAGGQQIQDECDNYVKNNGSVLEGHVMVSTPGRLTCKKVVHAVGPRWDFKAKRLADEGEETKQERFLKYAVANSLKEAMTCRSVAIPAISSGVFGFPRDLCAKVILDAVLDFCVKTPMCTLSDIRLINIDSPTVQAFEEEMKTRFGAEKNFKEREGHTPEPAFAVGPKRHAFGMLKTKSQYLVTPQNVRITVKPGNLAKEQADIIVGTAASNLNLNQNPCARALRDAAGPSLQMECSTIGQVAAGDIAVINSPGNLRCKAVIFAVCCEWDNGGARQVLKDLLQKCLQTASAQGAGSIAFPSIGTGTLQFPPVEVAKIYFDEVILFSQRNPQTTIKDVGFVPYDQDAPTVKAFDGEMKARLPGKTHRPVKESNQFAGSHMRGRKPVKSPTSRTAAFSLRERDQDHLEANVGSLCFQAHPGDITDQTTDAIVVISNEELNIGKSQAGAAILGKGGQSIKNECAQAGQQPPGSVVVTKAGKLKARCILHIVPSNPMNVKASVVECLRKAEKEKIASIAFPVIGSGNIGMTAKKSAEVVLSAIRDFSDQEPKFLQIVKMVIFQKEMMKDIRSAMEEASGIIPQEKPGFFKRVIDYLGFTGASNKAPEEMNLVHDASLELVIFAGCQKDLNKAANDIDEIMRDKSTKQVIERHAITMLSLEHSRRIHAIELRYDVEASIENTVGRIVINGQTDDILNAMGEIHKLLDQVKEEEEELKTAEALSKVTQWKFKDCDTDSFEPFKPLVNAKIETAYDKKKPAIDIADGLYRVDFKTMVMKEIQGSVVTEVRRENHTDLLPKHWTPQPKDKNGFEQKVHLYQLDPANDAQEYKKVQTAFTESCPHNNISKIERVQNPSLYATYAVVKKKMDEGKGSNERSLFHGTPGQNCKMINHTGFNRGFHGKNATVYGNGVYFALQAAYSARSTYSPPDAIGNRYMYLTKVLVGEYTQGRQGLITPPAKGPNDPTDLYDSVVDNVQNPQIFVVFYDWQCYPEYLITFQ</sequence>
<evidence type="ECO:0000313" key="14">
    <source>
        <dbReference type="EMBL" id="KAK2554345.1"/>
    </source>
</evidence>
<feature type="domain" description="RRM" evidence="10">
    <location>
        <begin position="4"/>
        <end position="79"/>
    </location>
</feature>
<dbReference type="InterPro" id="IPR004170">
    <property type="entry name" value="WWE_dom"/>
</dbReference>
<dbReference type="CDD" id="cd02907">
    <property type="entry name" value="Macro_Af1521_BAL-like"/>
    <property type="match status" value="1"/>
</dbReference>
<reference evidence="14" key="1">
    <citation type="journal article" date="2023" name="G3 (Bethesda)">
        <title>Whole genome assembly and annotation of the endangered Caribbean coral Acropora cervicornis.</title>
        <authorList>
            <person name="Selwyn J.D."/>
            <person name="Vollmer S.V."/>
        </authorList>
    </citation>
    <scope>NUCLEOTIDE SEQUENCE</scope>
    <source>
        <strain evidence="14">K2</strain>
    </source>
</reference>
<dbReference type="InterPro" id="IPR012677">
    <property type="entry name" value="Nucleotide-bd_a/b_plait_sf"/>
</dbReference>
<dbReference type="GO" id="GO:0070212">
    <property type="term" value="P:protein poly-ADP-ribosylation"/>
    <property type="evidence" value="ECO:0007669"/>
    <property type="project" value="TreeGrafter"/>
</dbReference>
<dbReference type="SUPFAM" id="SSF54928">
    <property type="entry name" value="RNA-binding domain, RBD"/>
    <property type="match status" value="3"/>
</dbReference>
<dbReference type="GO" id="GO:0003950">
    <property type="term" value="F:NAD+ poly-ADP-ribosyltransferase activity"/>
    <property type="evidence" value="ECO:0007669"/>
    <property type="project" value="UniProtKB-UniRule"/>
</dbReference>
<evidence type="ECO:0000256" key="7">
    <source>
        <dbReference type="RuleBase" id="RU362114"/>
    </source>
</evidence>
<keyword evidence="6" id="KW-0694">RNA-binding</keyword>
<dbReference type="GO" id="GO:0005737">
    <property type="term" value="C:cytoplasm"/>
    <property type="evidence" value="ECO:0007669"/>
    <property type="project" value="TreeGrafter"/>
</dbReference>
<dbReference type="Gene3D" id="3.30.720.50">
    <property type="match status" value="1"/>
</dbReference>
<dbReference type="CDD" id="cd01439">
    <property type="entry name" value="TCCD_inducible_PARP_like"/>
    <property type="match status" value="1"/>
</dbReference>
<dbReference type="CDD" id="cd12547">
    <property type="entry name" value="RRM1_2_PAR10"/>
    <property type="match status" value="4"/>
</dbReference>
<dbReference type="InterPro" id="IPR052056">
    <property type="entry name" value="Mono-ARTD/PARP"/>
</dbReference>
<dbReference type="Pfam" id="PF00644">
    <property type="entry name" value="PARP"/>
    <property type="match status" value="1"/>
</dbReference>
<dbReference type="Pfam" id="PF01661">
    <property type="entry name" value="Macro"/>
    <property type="match status" value="3"/>
</dbReference>
<evidence type="ECO:0000259" key="13">
    <source>
        <dbReference type="PROSITE" id="PS51154"/>
    </source>
</evidence>
<evidence type="ECO:0000256" key="1">
    <source>
        <dbReference type="ARBA" id="ARBA00004123"/>
    </source>
</evidence>
<proteinExistence type="predicted"/>
<dbReference type="SMART" id="SM00360">
    <property type="entry name" value="RRM"/>
    <property type="match status" value="4"/>
</dbReference>
<dbReference type="Gene3D" id="3.40.220.10">
    <property type="entry name" value="Leucine Aminopeptidase, subunit E, domain 1"/>
    <property type="match status" value="3"/>
</dbReference>
<feature type="domain" description="Macro" evidence="13">
    <location>
        <begin position="1425"/>
        <end position="1598"/>
    </location>
</feature>